<dbReference type="PIRSF" id="PIRSF000194">
    <property type="entry name" value="DHFR"/>
    <property type="match status" value="1"/>
</dbReference>
<keyword evidence="4 7" id="KW-0554">One-carbon metabolism</keyword>
<comment type="similarity">
    <text evidence="2 7 8">Belongs to the dihydrofolate reductase family.</text>
</comment>
<dbReference type="PROSITE" id="PS00075">
    <property type="entry name" value="DHFR_1"/>
    <property type="match status" value="1"/>
</dbReference>
<evidence type="ECO:0000256" key="1">
    <source>
        <dbReference type="ARBA" id="ARBA00004903"/>
    </source>
</evidence>
<dbReference type="Proteomes" id="UP001597362">
    <property type="component" value="Unassembled WGS sequence"/>
</dbReference>
<dbReference type="PRINTS" id="PR00070">
    <property type="entry name" value="DHFR"/>
</dbReference>
<dbReference type="InterPro" id="IPR024072">
    <property type="entry name" value="DHFR-like_dom_sf"/>
</dbReference>
<dbReference type="PANTHER" id="PTHR48069:SF3">
    <property type="entry name" value="DIHYDROFOLATE REDUCTASE"/>
    <property type="match status" value="1"/>
</dbReference>
<evidence type="ECO:0000313" key="11">
    <source>
        <dbReference type="Proteomes" id="UP001597362"/>
    </source>
</evidence>
<dbReference type="RefSeq" id="WP_377775087.1">
    <property type="nucleotide sequence ID" value="NZ_JBHUHO010000047.1"/>
</dbReference>
<organism evidence="10 11">
    <name type="scientific">Paenibacillus yanchengensis</name>
    <dbReference type="NCBI Taxonomy" id="2035833"/>
    <lineage>
        <taxon>Bacteria</taxon>
        <taxon>Bacillati</taxon>
        <taxon>Bacillota</taxon>
        <taxon>Bacilli</taxon>
        <taxon>Bacillales</taxon>
        <taxon>Paenibacillaceae</taxon>
        <taxon>Paenibacillus</taxon>
    </lineage>
</organism>
<evidence type="ECO:0000313" key="10">
    <source>
        <dbReference type="EMBL" id="MFD2117798.1"/>
    </source>
</evidence>
<comment type="catalytic activity">
    <reaction evidence="7">
        <text>(6S)-5,6,7,8-tetrahydrofolate + NADP(+) = 7,8-dihydrofolate + NADPH + H(+)</text>
        <dbReference type="Rhea" id="RHEA:15009"/>
        <dbReference type="ChEBI" id="CHEBI:15378"/>
        <dbReference type="ChEBI" id="CHEBI:57451"/>
        <dbReference type="ChEBI" id="CHEBI:57453"/>
        <dbReference type="ChEBI" id="CHEBI:57783"/>
        <dbReference type="ChEBI" id="CHEBI:58349"/>
        <dbReference type="EC" id="1.5.1.3"/>
    </reaction>
</comment>
<dbReference type="EC" id="1.5.1.3" evidence="3 7"/>
<dbReference type="InterPro" id="IPR012259">
    <property type="entry name" value="DHFR"/>
</dbReference>
<feature type="domain" description="DHFR" evidence="9">
    <location>
        <begin position="2"/>
        <end position="161"/>
    </location>
</feature>
<dbReference type="PROSITE" id="PS51330">
    <property type="entry name" value="DHFR_2"/>
    <property type="match status" value="1"/>
</dbReference>
<dbReference type="CDD" id="cd00209">
    <property type="entry name" value="DHFR"/>
    <property type="match status" value="1"/>
</dbReference>
<sequence>MAITMIAAMDENRVIGVENRLPWRLPAEMAFFKQTTIGKTVIMGRKTAESLPKALVERRNVVLTKQAKVAEAGFEYIHSVDEALQLATTVEELVVIGGAEIYKLFLPHANRIYLTTVHTEVADGDAHFPVLMEKQWQLTEEQHCEQDEKNKFSFTVRTYNRISN</sequence>
<accession>A0ABW4YQB5</accession>
<dbReference type="EMBL" id="JBHUHO010000047">
    <property type="protein sequence ID" value="MFD2117798.1"/>
    <property type="molecule type" value="Genomic_DNA"/>
</dbReference>
<dbReference type="InterPro" id="IPR001796">
    <property type="entry name" value="DHFR_dom"/>
</dbReference>
<name>A0ABW4YQB5_9BACL</name>
<evidence type="ECO:0000256" key="4">
    <source>
        <dbReference type="ARBA" id="ARBA00022563"/>
    </source>
</evidence>
<dbReference type="SUPFAM" id="SSF53597">
    <property type="entry name" value="Dihydrofolate reductase-like"/>
    <property type="match status" value="1"/>
</dbReference>
<dbReference type="InterPro" id="IPR017925">
    <property type="entry name" value="DHFR_CS"/>
</dbReference>
<dbReference type="Pfam" id="PF00186">
    <property type="entry name" value="DHFR_1"/>
    <property type="match status" value="1"/>
</dbReference>
<reference evidence="11" key="1">
    <citation type="journal article" date="2019" name="Int. J. Syst. Evol. Microbiol.">
        <title>The Global Catalogue of Microorganisms (GCM) 10K type strain sequencing project: providing services to taxonomists for standard genome sequencing and annotation.</title>
        <authorList>
            <consortium name="The Broad Institute Genomics Platform"/>
            <consortium name="The Broad Institute Genome Sequencing Center for Infectious Disease"/>
            <person name="Wu L."/>
            <person name="Ma J."/>
        </authorList>
    </citation>
    <scope>NUCLEOTIDE SEQUENCE [LARGE SCALE GENOMIC DNA]</scope>
    <source>
        <strain evidence="11">GH52</strain>
    </source>
</reference>
<gene>
    <name evidence="10" type="ORF">ACFSJH_18870</name>
</gene>
<proteinExistence type="inferred from homology"/>
<evidence type="ECO:0000256" key="5">
    <source>
        <dbReference type="ARBA" id="ARBA00022857"/>
    </source>
</evidence>
<keyword evidence="5 7" id="KW-0521">NADP</keyword>
<keyword evidence="11" id="KW-1185">Reference proteome</keyword>
<protein>
    <recommendedName>
        <fullName evidence="3 7">Dihydrofolate reductase</fullName>
        <ecNumber evidence="3 7">1.5.1.3</ecNumber>
    </recommendedName>
</protein>
<evidence type="ECO:0000256" key="7">
    <source>
        <dbReference type="PIRNR" id="PIRNR000194"/>
    </source>
</evidence>
<evidence type="ECO:0000256" key="2">
    <source>
        <dbReference type="ARBA" id="ARBA00009539"/>
    </source>
</evidence>
<evidence type="ECO:0000256" key="6">
    <source>
        <dbReference type="ARBA" id="ARBA00023002"/>
    </source>
</evidence>
<dbReference type="GO" id="GO:0004146">
    <property type="term" value="F:dihydrofolate reductase activity"/>
    <property type="evidence" value="ECO:0007669"/>
    <property type="project" value="UniProtKB-EC"/>
</dbReference>
<comment type="caution">
    <text evidence="10">The sequence shown here is derived from an EMBL/GenBank/DDBJ whole genome shotgun (WGS) entry which is preliminary data.</text>
</comment>
<dbReference type="PANTHER" id="PTHR48069">
    <property type="entry name" value="DIHYDROFOLATE REDUCTASE"/>
    <property type="match status" value="1"/>
</dbReference>
<evidence type="ECO:0000259" key="9">
    <source>
        <dbReference type="PROSITE" id="PS51330"/>
    </source>
</evidence>
<keyword evidence="6 7" id="KW-0560">Oxidoreductase</keyword>
<evidence type="ECO:0000256" key="8">
    <source>
        <dbReference type="RuleBase" id="RU004474"/>
    </source>
</evidence>
<comment type="pathway">
    <text evidence="1 7">Cofactor biosynthesis; tetrahydrofolate biosynthesis; 5,6,7,8-tetrahydrofolate from 7,8-dihydrofolate: step 1/1.</text>
</comment>
<evidence type="ECO:0000256" key="3">
    <source>
        <dbReference type="ARBA" id="ARBA00012856"/>
    </source>
</evidence>
<dbReference type="Gene3D" id="3.40.430.10">
    <property type="entry name" value="Dihydrofolate Reductase, subunit A"/>
    <property type="match status" value="1"/>
</dbReference>
<comment type="function">
    <text evidence="7">Key enzyme in folate metabolism. Catalyzes an essential reaction for de novo glycine and purine synthesis, and for DNA precursor synthesis.</text>
</comment>